<dbReference type="Pfam" id="PF00188">
    <property type="entry name" value="CAP"/>
    <property type="match status" value="1"/>
</dbReference>
<feature type="domain" description="SCP" evidence="2">
    <location>
        <begin position="163"/>
        <end position="276"/>
    </location>
</feature>
<dbReference type="InterPro" id="IPR035940">
    <property type="entry name" value="CAP_sf"/>
</dbReference>
<dbReference type="SUPFAM" id="SSF55797">
    <property type="entry name" value="PR-1-like"/>
    <property type="match status" value="1"/>
</dbReference>
<feature type="region of interest" description="Disordered" evidence="1">
    <location>
        <begin position="65"/>
        <end position="156"/>
    </location>
</feature>
<dbReference type="EMBL" id="BOOU01000009">
    <property type="protein sequence ID" value="GII75641.1"/>
    <property type="molecule type" value="Genomic_DNA"/>
</dbReference>
<reference evidence="3" key="1">
    <citation type="submission" date="2021-01" db="EMBL/GenBank/DDBJ databases">
        <title>Whole genome shotgun sequence of Sphaerisporangium rufum NBRC 109079.</title>
        <authorList>
            <person name="Komaki H."/>
            <person name="Tamura T."/>
        </authorList>
    </citation>
    <scope>NUCLEOTIDE SEQUENCE</scope>
    <source>
        <strain evidence="3">NBRC 109079</strain>
    </source>
</reference>
<protein>
    <recommendedName>
        <fullName evidence="2">SCP domain-containing protein</fullName>
    </recommendedName>
</protein>
<proteinExistence type="predicted"/>
<keyword evidence="4" id="KW-1185">Reference proteome</keyword>
<dbReference type="InterPro" id="IPR014044">
    <property type="entry name" value="CAP_dom"/>
</dbReference>
<sequence>MWRSFHSLLTMRRPDRRMHVGLLACLATAALVAAMLAHRSGAGVDQVHLSRATPSTGPSRILAAAEPTAEPTAGAEPGTGPRRRPPLGHVAHPEIRVTGEARPRGTAPGRASRPPSAIDGSGSSVAPGTSVGAAGGGEQGGRGEQQAPAGSAATRSLEAAAARLTNRVRARQGCAPLRVDTRLTASARAHSADMARRGYFGHTAPGGRSPWDRMARAGYTNSAAENIARGYQTAQEAVDGWMADPGHRRNILNCQIVAMGIGVAEGAGDIWWTQDFGYS</sequence>
<accession>A0A919UW33</accession>
<dbReference type="AlphaFoldDB" id="A0A919UW33"/>
<dbReference type="PANTHER" id="PTHR31157">
    <property type="entry name" value="SCP DOMAIN-CONTAINING PROTEIN"/>
    <property type="match status" value="1"/>
</dbReference>
<name>A0A919UW33_9ACTN</name>
<evidence type="ECO:0000313" key="3">
    <source>
        <dbReference type="EMBL" id="GII75641.1"/>
    </source>
</evidence>
<feature type="compositionally biased region" description="Gly residues" evidence="1">
    <location>
        <begin position="133"/>
        <end position="143"/>
    </location>
</feature>
<dbReference type="CDD" id="cd05379">
    <property type="entry name" value="CAP_bacterial"/>
    <property type="match status" value="1"/>
</dbReference>
<evidence type="ECO:0000313" key="4">
    <source>
        <dbReference type="Proteomes" id="UP000655287"/>
    </source>
</evidence>
<feature type="compositionally biased region" description="Low complexity" evidence="1">
    <location>
        <begin position="144"/>
        <end position="156"/>
    </location>
</feature>
<dbReference type="PANTHER" id="PTHR31157:SF1">
    <property type="entry name" value="SCP DOMAIN-CONTAINING PROTEIN"/>
    <property type="match status" value="1"/>
</dbReference>
<comment type="caution">
    <text evidence="3">The sequence shown here is derived from an EMBL/GenBank/DDBJ whole genome shotgun (WGS) entry which is preliminary data.</text>
</comment>
<evidence type="ECO:0000256" key="1">
    <source>
        <dbReference type="SAM" id="MobiDB-lite"/>
    </source>
</evidence>
<evidence type="ECO:0000259" key="2">
    <source>
        <dbReference type="Pfam" id="PF00188"/>
    </source>
</evidence>
<feature type="compositionally biased region" description="Low complexity" evidence="1">
    <location>
        <begin position="120"/>
        <end position="132"/>
    </location>
</feature>
<dbReference type="Gene3D" id="3.40.33.10">
    <property type="entry name" value="CAP"/>
    <property type="match status" value="1"/>
</dbReference>
<gene>
    <name evidence="3" type="ORF">Sru01_06230</name>
</gene>
<dbReference type="Proteomes" id="UP000655287">
    <property type="component" value="Unassembled WGS sequence"/>
</dbReference>
<feature type="compositionally biased region" description="Basic and acidic residues" evidence="1">
    <location>
        <begin position="91"/>
        <end position="103"/>
    </location>
</feature>
<feature type="compositionally biased region" description="Low complexity" evidence="1">
    <location>
        <begin position="65"/>
        <end position="80"/>
    </location>
</feature>
<organism evidence="3 4">
    <name type="scientific">Sphaerisporangium rufum</name>
    <dbReference type="NCBI Taxonomy" id="1381558"/>
    <lineage>
        <taxon>Bacteria</taxon>
        <taxon>Bacillati</taxon>
        <taxon>Actinomycetota</taxon>
        <taxon>Actinomycetes</taxon>
        <taxon>Streptosporangiales</taxon>
        <taxon>Streptosporangiaceae</taxon>
        <taxon>Sphaerisporangium</taxon>
    </lineage>
</organism>